<organism evidence="1 2">
    <name type="scientific">Coemansia aciculifera</name>
    <dbReference type="NCBI Taxonomy" id="417176"/>
    <lineage>
        <taxon>Eukaryota</taxon>
        <taxon>Fungi</taxon>
        <taxon>Fungi incertae sedis</taxon>
        <taxon>Zoopagomycota</taxon>
        <taxon>Kickxellomycotina</taxon>
        <taxon>Kickxellomycetes</taxon>
        <taxon>Kickxellales</taxon>
        <taxon>Kickxellaceae</taxon>
        <taxon>Coemansia</taxon>
    </lineage>
</organism>
<name>A0ACC1LT58_9FUNG</name>
<proteinExistence type="predicted"/>
<protein>
    <submittedName>
        <fullName evidence="1">Uncharacterized protein</fullName>
    </submittedName>
</protein>
<evidence type="ECO:0000313" key="1">
    <source>
        <dbReference type="EMBL" id="KAJ2878189.1"/>
    </source>
</evidence>
<comment type="caution">
    <text evidence="1">The sequence shown here is derived from an EMBL/GenBank/DDBJ whole genome shotgun (WGS) entry which is preliminary data.</text>
</comment>
<feature type="non-terminal residue" evidence="1">
    <location>
        <position position="1"/>
    </location>
</feature>
<reference evidence="1" key="1">
    <citation type="submission" date="2022-07" db="EMBL/GenBank/DDBJ databases">
        <title>Phylogenomic reconstructions and comparative analyses of Kickxellomycotina fungi.</title>
        <authorList>
            <person name="Reynolds N.K."/>
            <person name="Stajich J.E."/>
            <person name="Barry K."/>
            <person name="Grigoriev I.V."/>
            <person name="Crous P."/>
            <person name="Smith M.E."/>
        </authorList>
    </citation>
    <scope>NUCLEOTIDE SEQUENCE</scope>
    <source>
        <strain evidence="1">CBS 190363</strain>
    </source>
</reference>
<sequence>QRGRHPSRRSSQGAQPRDHTVYHCLKDVYDARDSHQRAVGQGVVPDHGQRCKYLRFPRYCNTCVL</sequence>
<keyword evidence="2" id="KW-1185">Reference proteome</keyword>
<dbReference type="Proteomes" id="UP001139981">
    <property type="component" value="Unassembled WGS sequence"/>
</dbReference>
<accession>A0ACC1LT58</accession>
<dbReference type="EMBL" id="JANBVB010003606">
    <property type="protein sequence ID" value="KAJ2878189.1"/>
    <property type="molecule type" value="Genomic_DNA"/>
</dbReference>
<feature type="non-terminal residue" evidence="1">
    <location>
        <position position="65"/>
    </location>
</feature>
<gene>
    <name evidence="1" type="ORF">IWW38_006385</name>
</gene>
<evidence type="ECO:0000313" key="2">
    <source>
        <dbReference type="Proteomes" id="UP001139981"/>
    </source>
</evidence>